<evidence type="ECO:0000313" key="2">
    <source>
        <dbReference type="EMBL" id="KAF5581268.1"/>
    </source>
</evidence>
<dbReference type="InterPro" id="IPR029058">
    <property type="entry name" value="AB_hydrolase_fold"/>
</dbReference>
<dbReference type="OrthoDB" id="2498029at2759"/>
<keyword evidence="3" id="KW-1185">Reference proteome</keyword>
<evidence type="ECO:0000256" key="1">
    <source>
        <dbReference type="ARBA" id="ARBA00029464"/>
    </source>
</evidence>
<dbReference type="Gene3D" id="1.10.10.800">
    <property type="match status" value="1"/>
</dbReference>
<dbReference type="InterPro" id="IPR051411">
    <property type="entry name" value="Polyketide_trans_af380"/>
</dbReference>
<comment type="similarity">
    <text evidence="1">Belongs to the polyketide transferase af380 family.</text>
</comment>
<sequence>MSTIIRNTATPKTVSFPCGGDHIVGHLYLPENLDPNQRYPAVVVGGSMASVKEMMAGTYASELSRRGVIGLAIDYRNYGQSGGAFRQREDPESKAADLAAAIKFLSRRPDVAGTGLLGICTSAGNVLYPAASDPSVKAVATVAGFFPSASVAPLLHGGEEVIKLRRAQGQEAIKLYNDTQEIKLIKAYGGSANESASPGQKPYYEDVTRGNIRQWRNEFAVASWEAWIDWDPVGQASLVQAPTLMIHSEKAAFPNQARMVYSNLKSQKEIVWIEGAHYDFYDDAEVVRSAADKLAQHFHTYLK</sequence>
<dbReference type="SUPFAM" id="SSF53474">
    <property type="entry name" value="alpha/beta-Hydrolases"/>
    <property type="match status" value="1"/>
</dbReference>
<name>A0A8H5KYU0_9HYPO</name>
<dbReference type="EMBL" id="JAAOAS010000295">
    <property type="protein sequence ID" value="KAF5581268.1"/>
    <property type="molecule type" value="Genomic_DNA"/>
</dbReference>
<evidence type="ECO:0000313" key="3">
    <source>
        <dbReference type="Proteomes" id="UP000546213"/>
    </source>
</evidence>
<accession>A0A8H5KYU0</accession>
<dbReference type="PANTHER" id="PTHR47751">
    <property type="entry name" value="SUPERFAMILY HYDROLASE, PUTATIVE (AFU_ORTHOLOGUE AFUA_2G16580)-RELATED"/>
    <property type="match status" value="1"/>
</dbReference>
<proteinExistence type="inferred from homology"/>
<gene>
    <name evidence="2" type="ORF">FPCIR_10261</name>
</gene>
<protein>
    <submittedName>
        <fullName evidence="2">Uncharacterized protein</fullName>
    </submittedName>
</protein>
<dbReference type="Gene3D" id="3.40.50.1820">
    <property type="entry name" value="alpha/beta hydrolase"/>
    <property type="match status" value="1"/>
</dbReference>
<reference evidence="2 3" key="1">
    <citation type="submission" date="2020-05" db="EMBL/GenBank/DDBJ databases">
        <title>Identification and distribution of gene clusters putatively required for synthesis of sphingolipid metabolism inhibitors in phylogenetically diverse species of the filamentous fungus Fusarium.</title>
        <authorList>
            <person name="Kim H.-S."/>
            <person name="Busman M."/>
            <person name="Brown D.W."/>
            <person name="Divon H."/>
            <person name="Uhlig S."/>
            <person name="Proctor R.H."/>
        </authorList>
    </citation>
    <scope>NUCLEOTIDE SEQUENCE [LARGE SCALE GENOMIC DNA]</scope>
    <source>
        <strain evidence="2 3">NRRL 36939</strain>
    </source>
</reference>
<dbReference type="Proteomes" id="UP000546213">
    <property type="component" value="Unassembled WGS sequence"/>
</dbReference>
<dbReference type="PANTHER" id="PTHR47751:SF1">
    <property type="entry name" value="SUPERFAMILY HYDROLASE, PUTATIVE (AFU_ORTHOLOGUE AFUA_2G16580)-RELATED"/>
    <property type="match status" value="1"/>
</dbReference>
<organism evidence="2 3">
    <name type="scientific">Fusarium pseudocircinatum</name>
    <dbReference type="NCBI Taxonomy" id="56676"/>
    <lineage>
        <taxon>Eukaryota</taxon>
        <taxon>Fungi</taxon>
        <taxon>Dikarya</taxon>
        <taxon>Ascomycota</taxon>
        <taxon>Pezizomycotina</taxon>
        <taxon>Sordariomycetes</taxon>
        <taxon>Hypocreomycetidae</taxon>
        <taxon>Hypocreales</taxon>
        <taxon>Nectriaceae</taxon>
        <taxon>Fusarium</taxon>
        <taxon>Fusarium fujikuroi species complex</taxon>
    </lineage>
</organism>
<comment type="caution">
    <text evidence="2">The sequence shown here is derived from an EMBL/GenBank/DDBJ whole genome shotgun (WGS) entry which is preliminary data.</text>
</comment>
<dbReference type="AlphaFoldDB" id="A0A8H5KYU0"/>